<dbReference type="Gene3D" id="2.130.10.10">
    <property type="entry name" value="YVTN repeat-like/Quinoprotein amine dehydrogenase"/>
    <property type="match status" value="2"/>
</dbReference>
<dbReference type="InterPro" id="IPR015943">
    <property type="entry name" value="WD40/YVTN_repeat-like_dom_sf"/>
</dbReference>
<dbReference type="SUPFAM" id="SSF50978">
    <property type="entry name" value="WD40 repeat-like"/>
    <property type="match status" value="1"/>
</dbReference>
<dbReference type="PRINTS" id="PR00320">
    <property type="entry name" value="GPROTEINBRPT"/>
</dbReference>
<dbReference type="Pfam" id="PF00400">
    <property type="entry name" value="WD40"/>
    <property type="match status" value="6"/>
</dbReference>
<keyword evidence="2" id="KW-0677">Repeat</keyword>
<dbReference type="PROSITE" id="PS50294">
    <property type="entry name" value="WD_REPEATS_REGION"/>
    <property type="match status" value="3"/>
</dbReference>
<gene>
    <name evidence="4" type="ORF">CHYS00102_LOCUS17722</name>
</gene>
<accession>A0A7S1BKM7</accession>
<organism evidence="4">
    <name type="scientific">Corethron hystrix</name>
    <dbReference type="NCBI Taxonomy" id="216773"/>
    <lineage>
        <taxon>Eukaryota</taxon>
        <taxon>Sar</taxon>
        <taxon>Stramenopiles</taxon>
        <taxon>Ochrophyta</taxon>
        <taxon>Bacillariophyta</taxon>
        <taxon>Coscinodiscophyceae</taxon>
        <taxon>Corethrophycidae</taxon>
        <taxon>Corethrales</taxon>
        <taxon>Corethraceae</taxon>
        <taxon>Corethron</taxon>
    </lineage>
</organism>
<dbReference type="GO" id="GO:1990234">
    <property type="term" value="C:transferase complex"/>
    <property type="evidence" value="ECO:0007669"/>
    <property type="project" value="UniProtKB-ARBA"/>
</dbReference>
<dbReference type="AlphaFoldDB" id="A0A7S1BKM7"/>
<dbReference type="PROSITE" id="PS50082">
    <property type="entry name" value="WD_REPEATS_2"/>
    <property type="match status" value="5"/>
</dbReference>
<protein>
    <submittedName>
        <fullName evidence="4">Uncharacterized protein</fullName>
    </submittedName>
</protein>
<dbReference type="CDD" id="cd00200">
    <property type="entry name" value="WD40"/>
    <property type="match status" value="1"/>
</dbReference>
<name>A0A7S1BKM7_9STRA</name>
<reference evidence="4" key="1">
    <citation type="submission" date="2021-01" db="EMBL/GenBank/DDBJ databases">
        <authorList>
            <person name="Corre E."/>
            <person name="Pelletier E."/>
            <person name="Niang G."/>
            <person name="Scheremetjew M."/>
            <person name="Finn R."/>
            <person name="Kale V."/>
            <person name="Holt S."/>
            <person name="Cochrane G."/>
            <person name="Meng A."/>
            <person name="Brown T."/>
            <person name="Cohen L."/>
        </authorList>
    </citation>
    <scope>NUCLEOTIDE SEQUENCE</scope>
    <source>
        <strain evidence="4">308</strain>
    </source>
</reference>
<feature type="repeat" description="WD" evidence="3">
    <location>
        <begin position="361"/>
        <end position="402"/>
    </location>
</feature>
<dbReference type="InterPro" id="IPR011041">
    <property type="entry name" value="Quinoprot_gluc/sorb_DH_b-prop"/>
</dbReference>
<feature type="repeat" description="WD" evidence="3">
    <location>
        <begin position="274"/>
        <end position="316"/>
    </location>
</feature>
<evidence type="ECO:0000313" key="4">
    <source>
        <dbReference type="EMBL" id="CAD8890517.1"/>
    </source>
</evidence>
<sequence>MLWTLQLITCITGTIMYVGIASDGHLMNPILKAFDVRKFSTGDMLIFGILLEDFPQLVLTAIIVSFYADTVTYGAVMNFTTAFYDLAIKLAEAHDEKEDVRHTGASMKNYRIHDSSVTSIAKFDDQTFLSASLDKTIKLVDLKSGRRVRAFFGHTSGVTCLCTIDQFKFLSGSTDNEVILWDRHVQYPLKTYQGHTGWVNSVAKLDDYRFVSVSHDKTTRVWSLHSGACLKILEGHLGSVTSVVGIDHQTILTASEDKTVKLWNTFRAKCLHTFKGHVNMVHAVTLLDTNKQLFLSGSHDLTVKMWNWSSGECIRTFFSNLTLDERVLSLAKVDSDKFICGYSNAVLIMWDINLDVYIQEFSGHSGAINDIALFGNGHSFVTASDDNTCRLWALKDTEVEDVHTCHYMEFVENFQKSESQCDIAFDHHNVPEHMLNCVNHLAPPCNLDDSIEVENVEGKPKIDIFRPCKNSLNDSNLELICTRSLLEKSISPVKKPPYKYNSAFL</sequence>
<dbReference type="EMBL" id="HBFR01024736">
    <property type="protein sequence ID" value="CAD8890517.1"/>
    <property type="molecule type" value="Transcribed_RNA"/>
</dbReference>
<dbReference type="PANTHER" id="PTHR22847:SF637">
    <property type="entry name" value="WD REPEAT DOMAIN 5B"/>
    <property type="match status" value="1"/>
</dbReference>
<evidence type="ECO:0000256" key="2">
    <source>
        <dbReference type="ARBA" id="ARBA00022737"/>
    </source>
</evidence>
<dbReference type="SMART" id="SM00320">
    <property type="entry name" value="WD40"/>
    <property type="match status" value="7"/>
</dbReference>
<feature type="repeat" description="WD" evidence="3">
    <location>
        <begin position="151"/>
        <end position="182"/>
    </location>
</feature>
<keyword evidence="1 3" id="KW-0853">WD repeat</keyword>
<feature type="repeat" description="WD" evidence="3">
    <location>
        <begin position="192"/>
        <end position="232"/>
    </location>
</feature>
<evidence type="ECO:0000256" key="3">
    <source>
        <dbReference type="PROSITE-ProRule" id="PRU00221"/>
    </source>
</evidence>
<evidence type="ECO:0000256" key="1">
    <source>
        <dbReference type="ARBA" id="ARBA00022574"/>
    </source>
</evidence>
<dbReference type="PANTHER" id="PTHR22847">
    <property type="entry name" value="WD40 REPEAT PROTEIN"/>
    <property type="match status" value="1"/>
</dbReference>
<dbReference type="InterPro" id="IPR036322">
    <property type="entry name" value="WD40_repeat_dom_sf"/>
</dbReference>
<dbReference type="InterPro" id="IPR001680">
    <property type="entry name" value="WD40_rpt"/>
</dbReference>
<proteinExistence type="predicted"/>
<dbReference type="InterPro" id="IPR020472">
    <property type="entry name" value="WD40_PAC1"/>
</dbReference>
<dbReference type="SUPFAM" id="SSF50952">
    <property type="entry name" value="Soluble quinoprotein glucose dehydrogenase"/>
    <property type="match status" value="1"/>
</dbReference>
<feature type="repeat" description="WD" evidence="3">
    <location>
        <begin position="233"/>
        <end position="273"/>
    </location>
</feature>